<feature type="signal peptide" evidence="4">
    <location>
        <begin position="1"/>
        <end position="22"/>
    </location>
</feature>
<feature type="compositionally biased region" description="Acidic residues" evidence="3">
    <location>
        <begin position="296"/>
        <end position="324"/>
    </location>
</feature>
<dbReference type="InterPro" id="IPR028974">
    <property type="entry name" value="TSP_type-3_rpt"/>
</dbReference>
<dbReference type="GO" id="GO:0007155">
    <property type="term" value="P:cell adhesion"/>
    <property type="evidence" value="ECO:0007669"/>
    <property type="project" value="InterPro"/>
</dbReference>
<feature type="chain" id="PRO_5040862777" evidence="4">
    <location>
        <begin position="23"/>
        <end position="403"/>
    </location>
</feature>
<dbReference type="GO" id="GO:0005509">
    <property type="term" value="F:calcium ion binding"/>
    <property type="evidence" value="ECO:0007669"/>
    <property type="project" value="InterPro"/>
</dbReference>
<keyword evidence="1 4" id="KW-0732">Signal</keyword>
<comment type="caution">
    <text evidence="5">The sequence shown here is derived from an EMBL/GenBank/DDBJ whole genome shotgun (WGS) entry which is preliminary data.</text>
</comment>
<gene>
    <name evidence="5" type="ORF">ML462_01680</name>
</gene>
<dbReference type="InterPro" id="IPR003367">
    <property type="entry name" value="Thrombospondin_3-like_rpt"/>
</dbReference>
<organism evidence="5 6">
    <name type="scientific">Christiangramia lutea</name>
    <dbReference type="NCBI Taxonomy" id="1607951"/>
    <lineage>
        <taxon>Bacteria</taxon>
        <taxon>Pseudomonadati</taxon>
        <taxon>Bacteroidota</taxon>
        <taxon>Flavobacteriia</taxon>
        <taxon>Flavobacteriales</taxon>
        <taxon>Flavobacteriaceae</taxon>
        <taxon>Christiangramia</taxon>
    </lineage>
</organism>
<evidence type="ECO:0000256" key="3">
    <source>
        <dbReference type="SAM" id="MobiDB-lite"/>
    </source>
</evidence>
<feature type="region of interest" description="Disordered" evidence="3">
    <location>
        <begin position="285"/>
        <end position="324"/>
    </location>
</feature>
<evidence type="ECO:0000256" key="2">
    <source>
        <dbReference type="ARBA" id="ARBA00022837"/>
    </source>
</evidence>
<evidence type="ECO:0000256" key="4">
    <source>
        <dbReference type="SAM" id="SignalP"/>
    </source>
</evidence>
<keyword evidence="6" id="KW-1185">Reference proteome</keyword>
<dbReference type="SUPFAM" id="SSF103647">
    <property type="entry name" value="TSP type-3 repeat"/>
    <property type="match status" value="1"/>
</dbReference>
<evidence type="ECO:0000313" key="5">
    <source>
        <dbReference type="EMBL" id="MCH4821870.1"/>
    </source>
</evidence>
<dbReference type="InterPro" id="IPR017897">
    <property type="entry name" value="Thrombospondin_3_rpt"/>
</dbReference>
<accession>A0A9X1V0Z7</accession>
<dbReference type="EMBL" id="JAKVTV010000001">
    <property type="protein sequence ID" value="MCH4821870.1"/>
    <property type="molecule type" value="Genomic_DNA"/>
</dbReference>
<evidence type="ECO:0000256" key="1">
    <source>
        <dbReference type="ARBA" id="ARBA00022729"/>
    </source>
</evidence>
<keyword evidence="2" id="KW-0106">Calcium</keyword>
<proteinExistence type="predicted"/>
<dbReference type="AlphaFoldDB" id="A0A9X1V0Z7"/>
<dbReference type="Proteomes" id="UP001139226">
    <property type="component" value="Unassembled WGS sequence"/>
</dbReference>
<dbReference type="RefSeq" id="WP_240711997.1">
    <property type="nucleotide sequence ID" value="NZ_JAKVTV010000001.1"/>
</dbReference>
<dbReference type="PROSITE" id="PS51257">
    <property type="entry name" value="PROKAR_LIPOPROTEIN"/>
    <property type="match status" value="1"/>
</dbReference>
<reference evidence="5" key="1">
    <citation type="submission" date="2022-03" db="EMBL/GenBank/DDBJ databases">
        <title>Gramella crocea sp. nov., isolated from activated sludge of a seafood processing plant.</title>
        <authorList>
            <person name="Zhang X."/>
        </authorList>
    </citation>
    <scope>NUCLEOTIDE SEQUENCE</scope>
    <source>
        <strain evidence="5">YJ019</strain>
    </source>
</reference>
<evidence type="ECO:0000313" key="6">
    <source>
        <dbReference type="Proteomes" id="UP001139226"/>
    </source>
</evidence>
<dbReference type="Pfam" id="PF02412">
    <property type="entry name" value="TSP_3"/>
    <property type="match status" value="2"/>
</dbReference>
<dbReference type="PANTHER" id="PTHR10199">
    <property type="entry name" value="THROMBOSPONDIN"/>
    <property type="match status" value="1"/>
</dbReference>
<dbReference type="PROSITE" id="PS51234">
    <property type="entry name" value="TSP3"/>
    <property type="match status" value="1"/>
</dbReference>
<name>A0A9X1V0Z7_9FLAO</name>
<sequence>MKTLKSFSGVLTLFLIIFVSCSKEEVSDPEMEVVQLVDNAEESFPLSSNKGKILPTFNNEGIIDGYYYLNIPNEKYAVSYSESMLLDIEKMSERFVTLKGDKDNFGFGNSPVPNGEFDMTEPDEESIFFDKTIENASWRLNLSGKINPCEGYKATYLEIIVREIGTEPDSEGKIYFDGQEYSLIPNGGSGISPKEQIFEFFGKDAEFANDGLIEVEVYGNGDMFAIDWSRITLRGSCDIDDDGVNNIDDNCPYNGNSDQADLDADGIGDVCDDDLDGDDVLNENDNCPVAPNADQIDFDGDGEGDACDEDDDNDGVLDDDDDFDNSDLSETFVIDDCDSGVENRIITNGGTIKDFINEIRENSTSNGEFSRNSTKLLNDWKKAGLITGEEKDVIMSCIGGAKP</sequence>
<dbReference type="Gene3D" id="4.10.1080.10">
    <property type="entry name" value="TSP type-3 repeat"/>
    <property type="match status" value="1"/>
</dbReference>
<protein>
    <submittedName>
        <fullName evidence="5">Thrombospondin type 3 repeat-containing protein</fullName>
    </submittedName>
</protein>